<dbReference type="GO" id="GO:0005886">
    <property type="term" value="C:plasma membrane"/>
    <property type="evidence" value="ECO:0007669"/>
    <property type="project" value="UniProtKB-SubCell"/>
</dbReference>
<evidence type="ECO:0000256" key="1">
    <source>
        <dbReference type="ARBA" id="ARBA00004651"/>
    </source>
</evidence>
<protein>
    <recommendedName>
        <fullName evidence="10">Fluoride-specific ion channel FluC</fullName>
    </recommendedName>
</protein>
<keyword evidence="10" id="KW-0479">Metal-binding</keyword>
<comment type="subcellular location">
    <subcellularLocation>
        <location evidence="1 10">Cell membrane</location>
        <topology evidence="1 10">Multi-pass membrane protein</topology>
    </subcellularLocation>
</comment>
<dbReference type="InterPro" id="IPR003691">
    <property type="entry name" value="FluC"/>
</dbReference>
<dbReference type="GO" id="GO:0140114">
    <property type="term" value="P:cellular detoxification of fluoride"/>
    <property type="evidence" value="ECO:0007669"/>
    <property type="project" value="UniProtKB-UniRule"/>
</dbReference>
<dbReference type="PANTHER" id="PTHR28259:SF1">
    <property type="entry name" value="FLUORIDE EXPORT PROTEIN 1-RELATED"/>
    <property type="match status" value="1"/>
</dbReference>
<keyword evidence="2 10" id="KW-1003">Cell membrane</keyword>
<evidence type="ECO:0000256" key="5">
    <source>
        <dbReference type="ARBA" id="ARBA00023136"/>
    </source>
</evidence>
<keyword evidence="10" id="KW-0915">Sodium</keyword>
<feature type="transmembrane region" description="Helical" evidence="10">
    <location>
        <begin position="102"/>
        <end position="125"/>
    </location>
</feature>
<reference evidence="11 12" key="1">
    <citation type="submission" date="2017-10" db="EMBL/GenBank/DDBJ databases">
        <title>Bacillus sp. nov., a halophilic bacterium isolated from a Keqin Lake.</title>
        <authorList>
            <person name="Wang H."/>
        </authorList>
    </citation>
    <scope>NUCLEOTIDE SEQUENCE [LARGE SCALE GENOMIC DNA]</scope>
    <source>
        <strain evidence="11 12">KCTC 13187</strain>
    </source>
</reference>
<name>A0A3A9K2I4_9BACI</name>
<comment type="activity regulation">
    <text evidence="10">Na(+) is not transported, but it plays an essential structural role and its presence is essential for fluoride channel function.</text>
</comment>
<feature type="binding site" evidence="10">
    <location>
        <position position="75"/>
    </location>
    <ligand>
        <name>Na(+)</name>
        <dbReference type="ChEBI" id="CHEBI:29101"/>
        <note>structural</note>
    </ligand>
</feature>
<dbReference type="HAMAP" id="MF_00454">
    <property type="entry name" value="FluC"/>
    <property type="match status" value="1"/>
</dbReference>
<dbReference type="Pfam" id="PF02537">
    <property type="entry name" value="CRCB"/>
    <property type="match status" value="1"/>
</dbReference>
<evidence type="ECO:0000256" key="2">
    <source>
        <dbReference type="ARBA" id="ARBA00022475"/>
    </source>
</evidence>
<dbReference type="OrthoDB" id="9815830at2"/>
<keyword evidence="12" id="KW-1185">Reference proteome</keyword>
<proteinExistence type="inferred from homology"/>
<sequence>MQKHGWVVLSVFLGGSLGTLLRYLINMQTTALLFPVGTIIENIIGSLLLGTLTGWTLVKVIVPVLKEGIGVGFCGGFTTMSTLAADAVVLGGTDSMGSLATYLLISLFGGMFVAAIGLMIGQYLANRSVKKESREWS</sequence>
<comment type="similarity">
    <text evidence="7 10">Belongs to the fluoride channel Fluc/FEX (TC 1.A.43) family.</text>
</comment>
<dbReference type="GO" id="GO:0062054">
    <property type="term" value="F:fluoride channel activity"/>
    <property type="evidence" value="ECO:0007669"/>
    <property type="project" value="UniProtKB-UniRule"/>
</dbReference>
<accession>A0A3A9K2I4</accession>
<evidence type="ECO:0000256" key="10">
    <source>
        <dbReference type="HAMAP-Rule" id="MF_00454"/>
    </source>
</evidence>
<evidence type="ECO:0000256" key="6">
    <source>
        <dbReference type="ARBA" id="ARBA00023303"/>
    </source>
</evidence>
<dbReference type="PANTHER" id="PTHR28259">
    <property type="entry name" value="FLUORIDE EXPORT PROTEIN 1-RELATED"/>
    <property type="match status" value="1"/>
</dbReference>
<gene>
    <name evidence="10" type="primary">fluC</name>
    <name evidence="10" type="synonym">crcB</name>
    <name evidence="11" type="ORF">CR203_22540</name>
</gene>
<comment type="caution">
    <text evidence="11">The sequence shown here is derived from an EMBL/GenBank/DDBJ whole genome shotgun (WGS) entry which is preliminary data.</text>
</comment>
<dbReference type="GO" id="GO:0046872">
    <property type="term" value="F:metal ion binding"/>
    <property type="evidence" value="ECO:0007669"/>
    <property type="project" value="UniProtKB-KW"/>
</dbReference>
<keyword evidence="6 10" id="KW-0407">Ion channel</keyword>
<keyword evidence="10" id="KW-0813">Transport</keyword>
<evidence type="ECO:0000256" key="9">
    <source>
        <dbReference type="ARBA" id="ARBA00049940"/>
    </source>
</evidence>
<feature type="transmembrane region" description="Helical" evidence="10">
    <location>
        <begin position="32"/>
        <end position="57"/>
    </location>
</feature>
<keyword evidence="10" id="KW-0406">Ion transport</keyword>
<evidence type="ECO:0000256" key="7">
    <source>
        <dbReference type="ARBA" id="ARBA00035120"/>
    </source>
</evidence>
<evidence type="ECO:0000256" key="8">
    <source>
        <dbReference type="ARBA" id="ARBA00035585"/>
    </source>
</evidence>
<comment type="function">
    <text evidence="9 10">Fluoride-specific ion channel. Important for reducing fluoride concentration in the cell, thus reducing its toxicity.</text>
</comment>
<evidence type="ECO:0000256" key="3">
    <source>
        <dbReference type="ARBA" id="ARBA00022692"/>
    </source>
</evidence>
<keyword evidence="3 10" id="KW-0812">Transmembrane</keyword>
<comment type="catalytic activity">
    <reaction evidence="8">
        <text>fluoride(in) = fluoride(out)</text>
        <dbReference type="Rhea" id="RHEA:76159"/>
        <dbReference type="ChEBI" id="CHEBI:17051"/>
    </reaction>
    <physiologicalReaction direction="left-to-right" evidence="8">
        <dbReference type="Rhea" id="RHEA:76160"/>
    </physiologicalReaction>
</comment>
<evidence type="ECO:0000256" key="4">
    <source>
        <dbReference type="ARBA" id="ARBA00022989"/>
    </source>
</evidence>
<feature type="transmembrane region" description="Helical" evidence="10">
    <location>
        <begin position="6"/>
        <end position="25"/>
    </location>
</feature>
<evidence type="ECO:0000313" key="12">
    <source>
        <dbReference type="Proteomes" id="UP000281498"/>
    </source>
</evidence>
<evidence type="ECO:0000313" key="11">
    <source>
        <dbReference type="EMBL" id="RKL65140.1"/>
    </source>
</evidence>
<feature type="binding site" evidence="10">
    <location>
        <position position="78"/>
    </location>
    <ligand>
        <name>Na(+)</name>
        <dbReference type="ChEBI" id="CHEBI:29101"/>
        <note>structural</note>
    </ligand>
</feature>
<feature type="transmembrane region" description="Helical" evidence="10">
    <location>
        <begin position="69"/>
        <end position="90"/>
    </location>
</feature>
<keyword evidence="5 10" id="KW-0472">Membrane</keyword>
<dbReference type="EMBL" id="PDOE01000022">
    <property type="protein sequence ID" value="RKL65140.1"/>
    <property type="molecule type" value="Genomic_DNA"/>
</dbReference>
<dbReference type="Proteomes" id="UP000281498">
    <property type="component" value="Unassembled WGS sequence"/>
</dbReference>
<dbReference type="AlphaFoldDB" id="A0A3A9K2I4"/>
<organism evidence="11 12">
    <name type="scientific">Salipaludibacillus neizhouensis</name>
    <dbReference type="NCBI Taxonomy" id="885475"/>
    <lineage>
        <taxon>Bacteria</taxon>
        <taxon>Bacillati</taxon>
        <taxon>Bacillota</taxon>
        <taxon>Bacilli</taxon>
        <taxon>Bacillales</taxon>
        <taxon>Bacillaceae</taxon>
    </lineage>
</organism>
<keyword evidence="4 10" id="KW-1133">Transmembrane helix</keyword>